<evidence type="ECO:0000259" key="2">
    <source>
        <dbReference type="Pfam" id="PF13635"/>
    </source>
</evidence>
<reference evidence="3 4" key="1">
    <citation type="submission" date="2019-12" db="EMBL/GenBank/DDBJ databases">
        <title>Nesterenkonia muleiensis sp. nov., a novel actinobacterium isolated from sap of Populus euphratica.</title>
        <authorList>
            <person name="Wang R."/>
        </authorList>
    </citation>
    <scope>NUCLEOTIDE SEQUENCE [LARGE SCALE GENOMIC DNA]</scope>
    <source>
        <strain evidence="3 4">F10</strain>
    </source>
</reference>
<organism evidence="3 4">
    <name type="scientific">Nesterenkonia alkaliphila</name>
    <dbReference type="NCBI Taxonomy" id="1463631"/>
    <lineage>
        <taxon>Bacteria</taxon>
        <taxon>Bacillati</taxon>
        <taxon>Actinomycetota</taxon>
        <taxon>Actinomycetes</taxon>
        <taxon>Micrococcales</taxon>
        <taxon>Micrococcaceae</taxon>
        <taxon>Nesterenkonia</taxon>
    </lineage>
</organism>
<keyword evidence="4" id="KW-1185">Reference proteome</keyword>
<name>A0A7K1UHE1_9MICC</name>
<dbReference type="InterPro" id="IPR041682">
    <property type="entry name" value="AAA_14"/>
</dbReference>
<evidence type="ECO:0000313" key="4">
    <source>
        <dbReference type="Proteomes" id="UP000460157"/>
    </source>
</evidence>
<dbReference type="AlphaFoldDB" id="A0A7K1UHE1"/>
<dbReference type="PANTHER" id="PTHR43566:SF2">
    <property type="entry name" value="DUF4143 DOMAIN-CONTAINING PROTEIN"/>
    <property type="match status" value="1"/>
</dbReference>
<comment type="caution">
    <text evidence="3">The sequence shown here is derived from an EMBL/GenBank/DDBJ whole genome shotgun (WGS) entry which is preliminary data.</text>
</comment>
<dbReference type="OrthoDB" id="128089at2"/>
<protein>
    <submittedName>
        <fullName evidence="3">DUF4143 domain-containing protein</fullName>
    </submittedName>
</protein>
<feature type="domain" description="DUF4143" evidence="2">
    <location>
        <begin position="208"/>
        <end position="372"/>
    </location>
</feature>
<proteinExistence type="predicted"/>
<dbReference type="SUPFAM" id="SSF52540">
    <property type="entry name" value="P-loop containing nucleoside triphosphate hydrolases"/>
    <property type="match status" value="1"/>
</dbReference>
<gene>
    <name evidence="3" type="ORF">GNZ21_05485</name>
</gene>
<dbReference type="InterPro" id="IPR027417">
    <property type="entry name" value="P-loop_NTPase"/>
</dbReference>
<dbReference type="InterPro" id="IPR025420">
    <property type="entry name" value="DUF4143"/>
</dbReference>
<dbReference type="EMBL" id="WRPM01000034">
    <property type="protein sequence ID" value="MVT25816.1"/>
    <property type="molecule type" value="Genomic_DNA"/>
</dbReference>
<dbReference type="Pfam" id="PF13173">
    <property type="entry name" value="AAA_14"/>
    <property type="match status" value="1"/>
</dbReference>
<dbReference type="Pfam" id="PF13635">
    <property type="entry name" value="DUF4143"/>
    <property type="match status" value="1"/>
</dbReference>
<evidence type="ECO:0000313" key="3">
    <source>
        <dbReference type="EMBL" id="MVT25816.1"/>
    </source>
</evidence>
<feature type="domain" description="AAA" evidence="1">
    <location>
        <begin position="24"/>
        <end position="143"/>
    </location>
</feature>
<accession>A0A7K1UHE1</accession>
<dbReference type="Gene3D" id="3.40.50.300">
    <property type="entry name" value="P-loop containing nucleotide triphosphate hydrolases"/>
    <property type="match status" value="1"/>
</dbReference>
<sequence length="423" mass="47237">MVDSDPGLVPRRIAGILQERSAEEPVIALHGPRSVGKSTLLRHYAAEQGRQIMDLDDLETREAVSRNPTAAIGTPPSPLCIDEYQHLPEILDAIKARLNRTGSAPGTAVLTGSTRHDALPRTAQALTGRLHSMVIWPLSQREIERREGSVIESLFEDPTETVMAQPTSSTTREEYAARLCAGGLPTPRQRSEASRARWFDDYLRTSIERDAVELFRIRQRQVLNEVLSRLAGRTAQILNVNKIGEGIGASRDTVESHIRLLEDLYLVHRLPAWGKTLHSRATSSPKVHVVDSGLAARLHRIGVAKLAAVDPTVQTEFGHLMETFVVEELRTQASWLPQPHTIGHWRTSDDDEVDFIIELDDGRVLAFEVKASERIPGKDFTGLRKLRKALGDRFVAGIALSTGTRSYTYEERLHVMPVDRLWF</sequence>
<evidence type="ECO:0000259" key="1">
    <source>
        <dbReference type="Pfam" id="PF13173"/>
    </source>
</evidence>
<dbReference type="RefSeq" id="WP_157322142.1">
    <property type="nucleotide sequence ID" value="NZ_BMFX01000036.1"/>
</dbReference>
<dbReference type="Proteomes" id="UP000460157">
    <property type="component" value="Unassembled WGS sequence"/>
</dbReference>
<dbReference type="PANTHER" id="PTHR43566">
    <property type="entry name" value="CONSERVED PROTEIN"/>
    <property type="match status" value="1"/>
</dbReference>